<organism evidence="8 9">
    <name type="scientific">Candidatus Shapirobacteria bacterium CG09_land_8_20_14_0_10_47_13</name>
    <dbReference type="NCBI Taxonomy" id="1974481"/>
    <lineage>
        <taxon>Bacteria</taxon>
        <taxon>Candidatus Shapironibacteriota</taxon>
    </lineage>
</organism>
<evidence type="ECO:0000256" key="1">
    <source>
        <dbReference type="ARBA" id="ARBA00006620"/>
    </source>
</evidence>
<gene>
    <name evidence="8" type="ORF">COT65_01485</name>
</gene>
<keyword evidence="7" id="KW-0346">Stress response</keyword>
<evidence type="ECO:0000313" key="8">
    <source>
        <dbReference type="EMBL" id="PIS13956.1"/>
    </source>
</evidence>
<evidence type="ECO:0000256" key="5">
    <source>
        <dbReference type="ARBA" id="ARBA00022801"/>
    </source>
</evidence>
<keyword evidence="3" id="KW-0540">Nuclease</keyword>
<dbReference type="Proteomes" id="UP000230033">
    <property type="component" value="Unassembled WGS sequence"/>
</dbReference>
<evidence type="ECO:0000256" key="2">
    <source>
        <dbReference type="ARBA" id="ARBA00022649"/>
    </source>
</evidence>
<accession>A0A2H0WMT0</accession>
<sequence length="71" mass="8244">MTKLSPIKPRKLVKILKKKGFCQIRQRGSHQFFIHPDGRTTVIPFHPTKEIGPGLLRQILNDIKMSPKELR</sequence>
<name>A0A2H0WMT0_9BACT</name>
<keyword evidence="6" id="KW-0694">RNA-binding</keyword>
<dbReference type="GO" id="GO:0004519">
    <property type="term" value="F:endonuclease activity"/>
    <property type="evidence" value="ECO:0007669"/>
    <property type="project" value="UniProtKB-KW"/>
</dbReference>
<comment type="caution">
    <text evidence="8">The sequence shown here is derived from an EMBL/GenBank/DDBJ whole genome shotgun (WGS) entry which is preliminary data.</text>
</comment>
<dbReference type="EMBL" id="PEZJ01000019">
    <property type="protein sequence ID" value="PIS13956.1"/>
    <property type="molecule type" value="Genomic_DNA"/>
</dbReference>
<evidence type="ECO:0000256" key="3">
    <source>
        <dbReference type="ARBA" id="ARBA00022722"/>
    </source>
</evidence>
<dbReference type="GO" id="GO:0003729">
    <property type="term" value="F:mRNA binding"/>
    <property type="evidence" value="ECO:0007669"/>
    <property type="project" value="InterPro"/>
</dbReference>
<dbReference type="Pfam" id="PF07927">
    <property type="entry name" value="HicA_toxin"/>
    <property type="match status" value="1"/>
</dbReference>
<dbReference type="PANTHER" id="PTHR34873">
    <property type="entry name" value="SSR1766 PROTEIN"/>
    <property type="match status" value="1"/>
</dbReference>
<evidence type="ECO:0000256" key="4">
    <source>
        <dbReference type="ARBA" id="ARBA00022759"/>
    </source>
</evidence>
<protein>
    <recommendedName>
        <fullName evidence="10">Toxin HicA</fullName>
    </recommendedName>
</protein>
<evidence type="ECO:0000256" key="7">
    <source>
        <dbReference type="ARBA" id="ARBA00023016"/>
    </source>
</evidence>
<keyword evidence="2" id="KW-1277">Toxin-antitoxin system</keyword>
<evidence type="ECO:0008006" key="10">
    <source>
        <dbReference type="Google" id="ProtNLM"/>
    </source>
</evidence>
<comment type="similarity">
    <text evidence="1">Belongs to the HicA mRNA interferase family.</text>
</comment>
<dbReference type="PANTHER" id="PTHR34873:SF3">
    <property type="entry name" value="ADDICTION MODULE TOXIN, HICA FAMILY"/>
    <property type="match status" value="1"/>
</dbReference>
<dbReference type="AlphaFoldDB" id="A0A2H0WMT0"/>
<evidence type="ECO:0000256" key="6">
    <source>
        <dbReference type="ARBA" id="ARBA00022884"/>
    </source>
</evidence>
<dbReference type="InterPro" id="IPR038570">
    <property type="entry name" value="HicA_sf"/>
</dbReference>
<dbReference type="InterPro" id="IPR012933">
    <property type="entry name" value="HicA_mRNA_interferase"/>
</dbReference>
<dbReference type="GO" id="GO:0016787">
    <property type="term" value="F:hydrolase activity"/>
    <property type="evidence" value="ECO:0007669"/>
    <property type="project" value="UniProtKB-KW"/>
</dbReference>
<proteinExistence type="inferred from homology"/>
<evidence type="ECO:0000313" key="9">
    <source>
        <dbReference type="Proteomes" id="UP000230033"/>
    </source>
</evidence>
<dbReference type="Gene3D" id="3.30.920.30">
    <property type="entry name" value="Hypothetical protein"/>
    <property type="match status" value="1"/>
</dbReference>
<dbReference type="SUPFAM" id="SSF54786">
    <property type="entry name" value="YcfA/nrd intein domain"/>
    <property type="match status" value="1"/>
</dbReference>
<reference evidence="9" key="1">
    <citation type="submission" date="2017-09" db="EMBL/GenBank/DDBJ databases">
        <title>Depth-based differentiation of microbial function through sediment-hosted aquifers and enrichment of novel symbionts in the deep terrestrial subsurface.</title>
        <authorList>
            <person name="Probst A.J."/>
            <person name="Ladd B."/>
            <person name="Jarett J.K."/>
            <person name="Geller-Mcgrath D.E."/>
            <person name="Sieber C.M.K."/>
            <person name="Emerson J.B."/>
            <person name="Anantharaman K."/>
            <person name="Thomas B.C."/>
            <person name="Malmstrom R."/>
            <person name="Stieglmeier M."/>
            <person name="Klingl A."/>
            <person name="Woyke T."/>
            <person name="Ryan C.M."/>
            <person name="Banfield J.F."/>
        </authorList>
    </citation>
    <scope>NUCLEOTIDE SEQUENCE [LARGE SCALE GENOMIC DNA]</scope>
</reference>
<keyword evidence="5" id="KW-0378">Hydrolase</keyword>
<keyword evidence="4" id="KW-0255">Endonuclease</keyword>